<reference evidence="1 3" key="2">
    <citation type="submission" date="2018-11" db="EMBL/GenBank/DDBJ databases">
        <authorList>
            <consortium name="Pathogen Informatics"/>
        </authorList>
    </citation>
    <scope>NUCLEOTIDE SEQUENCE [LARGE SCALE GENOMIC DNA]</scope>
</reference>
<dbReference type="EMBL" id="UYYG01000002">
    <property type="protein sequence ID" value="VDN50364.1"/>
    <property type="molecule type" value="Genomic_DNA"/>
</dbReference>
<dbReference type="WBParaSite" id="DME_0000347101-mRNA-1">
    <property type="protein sequence ID" value="DME_0000347101-mRNA-1"/>
    <property type="gene ID" value="DME_0000347101"/>
</dbReference>
<evidence type="ECO:0000313" key="4">
    <source>
        <dbReference type="WBParaSite" id="DME_0000347101-mRNA-1"/>
    </source>
</evidence>
<gene>
    <name evidence="1" type="ORF">DME_LOCUS337</name>
</gene>
<evidence type="ECO:0000313" key="3">
    <source>
        <dbReference type="Proteomes" id="UP000274756"/>
    </source>
</evidence>
<dbReference type="Proteomes" id="UP000274756">
    <property type="component" value="Unassembled WGS sequence"/>
</dbReference>
<evidence type="ECO:0000313" key="2">
    <source>
        <dbReference type="Proteomes" id="UP000038040"/>
    </source>
</evidence>
<dbReference type="AlphaFoldDB" id="A0A0N4U8T4"/>
<evidence type="ECO:0000313" key="1">
    <source>
        <dbReference type="EMBL" id="VDN50364.1"/>
    </source>
</evidence>
<reference evidence="4" key="1">
    <citation type="submission" date="2017-02" db="UniProtKB">
        <authorList>
            <consortium name="WormBaseParasite"/>
        </authorList>
    </citation>
    <scope>IDENTIFICATION</scope>
</reference>
<accession>A0A0N4U8T4</accession>
<name>A0A0N4U8T4_DRAME</name>
<dbReference type="Proteomes" id="UP000038040">
    <property type="component" value="Unplaced"/>
</dbReference>
<keyword evidence="3" id="KW-1185">Reference proteome</keyword>
<protein>
    <submittedName>
        <fullName evidence="4">Transposase</fullName>
    </submittedName>
</protein>
<organism evidence="2 4">
    <name type="scientific">Dracunculus medinensis</name>
    <name type="common">Guinea worm</name>
    <dbReference type="NCBI Taxonomy" id="318479"/>
    <lineage>
        <taxon>Eukaryota</taxon>
        <taxon>Metazoa</taxon>
        <taxon>Ecdysozoa</taxon>
        <taxon>Nematoda</taxon>
        <taxon>Chromadorea</taxon>
        <taxon>Rhabditida</taxon>
        <taxon>Spirurina</taxon>
        <taxon>Dracunculoidea</taxon>
        <taxon>Dracunculidae</taxon>
        <taxon>Dracunculus</taxon>
    </lineage>
</organism>
<sequence>MRKLLWFSPSRDLLHQRYDSQELAVLIGVRAIQFVIKQMELENNDGSVSERVTKTTNSIKKGYLRYFIF</sequence>
<proteinExistence type="predicted"/>